<reference evidence="2" key="1">
    <citation type="submission" date="2018-08" db="EMBL/GenBank/DDBJ databases">
        <authorList>
            <person name="Chevrot R."/>
        </authorList>
    </citation>
    <scope>NUCLEOTIDE SEQUENCE [LARGE SCALE GENOMIC DNA]</scope>
</reference>
<evidence type="ECO:0000313" key="1">
    <source>
        <dbReference type="EMBL" id="SYX84117.1"/>
    </source>
</evidence>
<proteinExistence type="predicted"/>
<name>A0A383RAC1_PAEAL</name>
<accession>A0A383RAC1</accession>
<dbReference type="AlphaFoldDB" id="A0A383RAC1"/>
<organism evidence="1 2">
    <name type="scientific">Paenibacillus alvei</name>
    <name type="common">Bacillus alvei</name>
    <dbReference type="NCBI Taxonomy" id="44250"/>
    <lineage>
        <taxon>Bacteria</taxon>
        <taxon>Bacillati</taxon>
        <taxon>Bacillota</taxon>
        <taxon>Bacilli</taxon>
        <taxon>Bacillales</taxon>
        <taxon>Paenibacillaceae</taxon>
        <taxon>Paenibacillus</taxon>
    </lineage>
</organism>
<protein>
    <submittedName>
        <fullName evidence="1">Uncharacterized protein</fullName>
    </submittedName>
</protein>
<sequence>MISVWFYPFLLFVSFKMIKNPAVYIRGLERLSYYFDDACTTSDKSICFVTVYSY</sequence>
<gene>
    <name evidence="1" type="ORF">PBLR_12539</name>
</gene>
<dbReference type="Proteomes" id="UP000304148">
    <property type="component" value="Chromosome"/>
</dbReference>
<dbReference type="EMBL" id="LS992241">
    <property type="protein sequence ID" value="SYX84117.1"/>
    <property type="molecule type" value="Genomic_DNA"/>
</dbReference>
<evidence type="ECO:0000313" key="2">
    <source>
        <dbReference type="Proteomes" id="UP000304148"/>
    </source>
</evidence>